<proteinExistence type="predicted"/>
<protein>
    <submittedName>
        <fullName evidence="2">Uncharacterized protein</fullName>
    </submittedName>
</protein>
<dbReference type="AlphaFoldDB" id="A0A5B7K6V3"/>
<organism evidence="2 3">
    <name type="scientific">Portunus trituberculatus</name>
    <name type="common">Swimming crab</name>
    <name type="synonym">Neptunus trituberculatus</name>
    <dbReference type="NCBI Taxonomy" id="210409"/>
    <lineage>
        <taxon>Eukaryota</taxon>
        <taxon>Metazoa</taxon>
        <taxon>Ecdysozoa</taxon>
        <taxon>Arthropoda</taxon>
        <taxon>Crustacea</taxon>
        <taxon>Multicrustacea</taxon>
        <taxon>Malacostraca</taxon>
        <taxon>Eumalacostraca</taxon>
        <taxon>Eucarida</taxon>
        <taxon>Decapoda</taxon>
        <taxon>Pleocyemata</taxon>
        <taxon>Brachyura</taxon>
        <taxon>Eubrachyura</taxon>
        <taxon>Portunoidea</taxon>
        <taxon>Portunidae</taxon>
        <taxon>Portuninae</taxon>
        <taxon>Portunus</taxon>
    </lineage>
</organism>
<keyword evidence="3" id="KW-1185">Reference proteome</keyword>
<name>A0A5B7K6V3_PORTR</name>
<sequence>MDRLSAAESYHERRRMLRAKNTENEEEKKVMLEARQVRWVRRQPPTACRQVVSGLRLNGY</sequence>
<comment type="caution">
    <text evidence="2">The sequence shown here is derived from an EMBL/GenBank/DDBJ whole genome shotgun (WGS) entry which is preliminary data.</text>
</comment>
<reference evidence="2 3" key="1">
    <citation type="submission" date="2019-05" db="EMBL/GenBank/DDBJ databases">
        <title>Another draft genome of Portunus trituberculatus and its Hox gene families provides insights of decapod evolution.</title>
        <authorList>
            <person name="Jeong J.-H."/>
            <person name="Song I."/>
            <person name="Kim S."/>
            <person name="Choi T."/>
            <person name="Kim D."/>
            <person name="Ryu S."/>
            <person name="Kim W."/>
        </authorList>
    </citation>
    <scope>NUCLEOTIDE SEQUENCE [LARGE SCALE GENOMIC DNA]</scope>
    <source>
        <tissue evidence="2">Muscle</tissue>
    </source>
</reference>
<feature type="region of interest" description="Disordered" evidence="1">
    <location>
        <begin position="1"/>
        <end position="26"/>
    </location>
</feature>
<evidence type="ECO:0000313" key="3">
    <source>
        <dbReference type="Proteomes" id="UP000324222"/>
    </source>
</evidence>
<gene>
    <name evidence="2" type="ORF">E2C01_097901</name>
</gene>
<feature type="compositionally biased region" description="Basic and acidic residues" evidence="1">
    <location>
        <begin position="1"/>
        <end position="11"/>
    </location>
</feature>
<dbReference type="EMBL" id="VSRR010130939">
    <property type="protein sequence ID" value="MPD02324.1"/>
    <property type="molecule type" value="Genomic_DNA"/>
</dbReference>
<evidence type="ECO:0000256" key="1">
    <source>
        <dbReference type="SAM" id="MobiDB-lite"/>
    </source>
</evidence>
<accession>A0A5B7K6V3</accession>
<evidence type="ECO:0000313" key="2">
    <source>
        <dbReference type="EMBL" id="MPD02324.1"/>
    </source>
</evidence>
<dbReference type="Proteomes" id="UP000324222">
    <property type="component" value="Unassembled WGS sequence"/>
</dbReference>